<dbReference type="InterPro" id="IPR051393">
    <property type="entry name" value="ABC_transporter_permease"/>
</dbReference>
<evidence type="ECO:0000256" key="4">
    <source>
        <dbReference type="ARBA" id="ARBA00022692"/>
    </source>
</evidence>
<dbReference type="Gene3D" id="1.10.3720.10">
    <property type="entry name" value="MetI-like"/>
    <property type="match status" value="1"/>
</dbReference>
<keyword evidence="10" id="KW-1185">Reference proteome</keyword>
<evidence type="ECO:0000256" key="7">
    <source>
        <dbReference type="RuleBase" id="RU363032"/>
    </source>
</evidence>
<evidence type="ECO:0000313" key="9">
    <source>
        <dbReference type="EMBL" id="QPZ90107.1"/>
    </source>
</evidence>
<feature type="transmembrane region" description="Helical" evidence="7">
    <location>
        <begin position="155"/>
        <end position="179"/>
    </location>
</feature>
<keyword evidence="3" id="KW-1003">Cell membrane</keyword>
<feature type="transmembrane region" description="Helical" evidence="7">
    <location>
        <begin position="12"/>
        <end position="34"/>
    </location>
</feature>
<feature type="transmembrane region" description="Helical" evidence="7">
    <location>
        <begin position="105"/>
        <end position="125"/>
    </location>
</feature>
<dbReference type="PROSITE" id="PS50928">
    <property type="entry name" value="ABC_TM1"/>
    <property type="match status" value="1"/>
</dbReference>
<evidence type="ECO:0000256" key="3">
    <source>
        <dbReference type="ARBA" id="ARBA00022475"/>
    </source>
</evidence>
<feature type="transmembrane region" description="Helical" evidence="7">
    <location>
        <begin position="71"/>
        <end position="93"/>
    </location>
</feature>
<name>A0ABX6YRF4_9RHOB</name>
<sequence>MKPLRLRRLSAQVALVPTWIIVIFAYIGTILWTIRISFTSSGILPKYDFVGFKQYDRLFQSSRWTISVENLAIFGLIFVIGCLVLGFLMAVFLDQRIKGEGIFRTIFLYPYAMSFIVTGLVWAWILNPTLGIQQAVQNWGWNGFTFDWLSRGDRAIYLVGFAGMWQSAGLVMAILLAGLRGVDEDIWKAARVDGIPPWRVYLSIVIPMLSSMFVTAVVLLAIAVVKVYDIVVAMTGGGPGISTEVPAKFVIDYLFNRQNIALATAAASVMFVAVLVVLGPWLYNQYFRQDRRAS</sequence>
<dbReference type="SUPFAM" id="SSF161098">
    <property type="entry name" value="MetI-like"/>
    <property type="match status" value="1"/>
</dbReference>
<gene>
    <name evidence="9" type="ORF">AKL02_003905</name>
</gene>
<dbReference type="InterPro" id="IPR000515">
    <property type="entry name" value="MetI-like"/>
</dbReference>
<proteinExistence type="inferred from homology"/>
<evidence type="ECO:0000256" key="6">
    <source>
        <dbReference type="ARBA" id="ARBA00023136"/>
    </source>
</evidence>
<evidence type="ECO:0000256" key="2">
    <source>
        <dbReference type="ARBA" id="ARBA00022448"/>
    </source>
</evidence>
<keyword evidence="6 7" id="KW-0472">Membrane</keyword>
<keyword evidence="4 7" id="KW-0812">Transmembrane</keyword>
<keyword evidence="2 7" id="KW-0813">Transport</keyword>
<keyword evidence="5 7" id="KW-1133">Transmembrane helix</keyword>
<dbReference type="Proteomes" id="UP000192422">
    <property type="component" value="Chromosome"/>
</dbReference>
<feature type="transmembrane region" description="Helical" evidence="7">
    <location>
        <begin position="200"/>
        <end position="225"/>
    </location>
</feature>
<evidence type="ECO:0000259" key="8">
    <source>
        <dbReference type="PROSITE" id="PS50928"/>
    </source>
</evidence>
<organism evidence="9 10">
    <name type="scientific">Thioclava electrotropha</name>
    <dbReference type="NCBI Taxonomy" id="1549850"/>
    <lineage>
        <taxon>Bacteria</taxon>
        <taxon>Pseudomonadati</taxon>
        <taxon>Pseudomonadota</taxon>
        <taxon>Alphaproteobacteria</taxon>
        <taxon>Rhodobacterales</taxon>
        <taxon>Paracoccaceae</taxon>
        <taxon>Thioclava</taxon>
    </lineage>
</organism>
<dbReference type="Pfam" id="PF00528">
    <property type="entry name" value="BPD_transp_1"/>
    <property type="match status" value="1"/>
</dbReference>
<comment type="similarity">
    <text evidence="7">Belongs to the binding-protein-dependent transport system permease family.</text>
</comment>
<dbReference type="EMBL" id="CP053562">
    <property type="protein sequence ID" value="QPZ90107.1"/>
    <property type="molecule type" value="Genomic_DNA"/>
</dbReference>
<evidence type="ECO:0000256" key="1">
    <source>
        <dbReference type="ARBA" id="ARBA00004651"/>
    </source>
</evidence>
<dbReference type="PANTHER" id="PTHR30193:SF42">
    <property type="entry name" value="ABC TRANSPORTER PERMEASE PROTEIN"/>
    <property type="match status" value="1"/>
</dbReference>
<feature type="domain" description="ABC transmembrane type-1" evidence="8">
    <location>
        <begin position="68"/>
        <end position="279"/>
    </location>
</feature>
<accession>A0ABX6YRF4</accession>
<reference evidence="9 10" key="1">
    <citation type="submission" date="2020-05" db="EMBL/GenBank/DDBJ databases">
        <title>Thioclava electrotropha strain Elox9 finished genome.</title>
        <authorList>
            <person name="Rowe A.R."/>
            <person name="Wilbanks E.G."/>
        </authorList>
    </citation>
    <scope>NUCLEOTIDE SEQUENCE [LARGE SCALE GENOMIC DNA]</scope>
    <source>
        <strain evidence="9 10">Elox9</strain>
    </source>
</reference>
<dbReference type="InterPro" id="IPR035906">
    <property type="entry name" value="MetI-like_sf"/>
</dbReference>
<dbReference type="RefSeq" id="WP_078569743.1">
    <property type="nucleotide sequence ID" value="NZ_CP053562.1"/>
</dbReference>
<dbReference type="PANTHER" id="PTHR30193">
    <property type="entry name" value="ABC TRANSPORTER PERMEASE PROTEIN"/>
    <property type="match status" value="1"/>
</dbReference>
<protein>
    <submittedName>
        <fullName evidence="9">Sugar ABC transporter permease</fullName>
    </submittedName>
</protein>
<evidence type="ECO:0000256" key="5">
    <source>
        <dbReference type="ARBA" id="ARBA00022989"/>
    </source>
</evidence>
<dbReference type="CDD" id="cd06261">
    <property type="entry name" value="TM_PBP2"/>
    <property type="match status" value="1"/>
</dbReference>
<feature type="transmembrane region" description="Helical" evidence="7">
    <location>
        <begin position="260"/>
        <end position="283"/>
    </location>
</feature>
<evidence type="ECO:0000313" key="10">
    <source>
        <dbReference type="Proteomes" id="UP000192422"/>
    </source>
</evidence>
<comment type="subcellular location">
    <subcellularLocation>
        <location evidence="1 7">Cell membrane</location>
        <topology evidence="1 7">Multi-pass membrane protein</topology>
    </subcellularLocation>
</comment>